<reference evidence="3" key="1">
    <citation type="submission" date="2023-07" db="EMBL/GenBank/DDBJ databases">
        <title>Description of three actinobacteria isolated from air of manufacturing shop in a pharmaceutical factory.</title>
        <authorList>
            <person name="Zhang D.-F."/>
        </authorList>
    </citation>
    <scope>NUCLEOTIDE SEQUENCE [LARGE SCALE GENOMIC DNA]</scope>
    <source>
        <strain evidence="3">CCTCC AB 2011122</strain>
    </source>
</reference>
<evidence type="ECO:0008006" key="4">
    <source>
        <dbReference type="Google" id="ProtNLM"/>
    </source>
</evidence>
<comment type="caution">
    <text evidence="2">The sequence shown here is derived from an EMBL/GenBank/DDBJ whole genome shotgun (WGS) entry which is preliminary data.</text>
</comment>
<keyword evidence="1" id="KW-0472">Membrane</keyword>
<feature type="transmembrane region" description="Helical" evidence="1">
    <location>
        <begin position="48"/>
        <end position="73"/>
    </location>
</feature>
<organism evidence="2 3">
    <name type="scientific">Agromyces indicus</name>
    <dbReference type="NCBI Taxonomy" id="758919"/>
    <lineage>
        <taxon>Bacteria</taxon>
        <taxon>Bacillati</taxon>
        <taxon>Actinomycetota</taxon>
        <taxon>Actinomycetes</taxon>
        <taxon>Micrococcales</taxon>
        <taxon>Microbacteriaceae</taxon>
        <taxon>Agromyces</taxon>
    </lineage>
</organism>
<name>A0ABU1FPC3_9MICO</name>
<evidence type="ECO:0000256" key="1">
    <source>
        <dbReference type="SAM" id="Phobius"/>
    </source>
</evidence>
<feature type="transmembrane region" description="Helical" evidence="1">
    <location>
        <begin position="80"/>
        <end position="97"/>
    </location>
</feature>
<feature type="transmembrane region" description="Helical" evidence="1">
    <location>
        <begin position="103"/>
        <end position="121"/>
    </location>
</feature>
<evidence type="ECO:0000313" key="2">
    <source>
        <dbReference type="EMBL" id="MDR5693609.1"/>
    </source>
</evidence>
<keyword evidence="1" id="KW-0812">Transmembrane</keyword>
<dbReference type="Proteomes" id="UP001260072">
    <property type="component" value="Unassembled WGS sequence"/>
</dbReference>
<feature type="transmembrane region" description="Helical" evidence="1">
    <location>
        <begin position="12"/>
        <end position="36"/>
    </location>
</feature>
<accession>A0ABU1FPC3</accession>
<protein>
    <recommendedName>
        <fullName evidence="4">Major facilitator superfamily (MFS) profile domain-containing protein</fullName>
    </recommendedName>
</protein>
<keyword evidence="3" id="KW-1185">Reference proteome</keyword>
<sequence>MEKRLLFDRAPVSVMAGAMALTTSAGLFSINAIPVFSLSQYSGYPLTAVILTVIVFSVFSVVAISVPLLCAFFIFRGHRWPLFVATGFAILTMIGVVDAALTFIAGAIAGAVGAVLLWLPSAREYGRAAQRERRSRRGLIEPRQSARS</sequence>
<dbReference type="EMBL" id="JAVKGS010000006">
    <property type="protein sequence ID" value="MDR5693609.1"/>
    <property type="molecule type" value="Genomic_DNA"/>
</dbReference>
<evidence type="ECO:0000313" key="3">
    <source>
        <dbReference type="Proteomes" id="UP001260072"/>
    </source>
</evidence>
<proteinExistence type="predicted"/>
<gene>
    <name evidence="2" type="ORF">RH861_16170</name>
</gene>
<dbReference type="RefSeq" id="WP_067945462.1">
    <property type="nucleotide sequence ID" value="NZ_BAABBS010000002.1"/>
</dbReference>
<keyword evidence="1" id="KW-1133">Transmembrane helix</keyword>